<gene>
    <name evidence="2" type="ORF">JFN87_07760</name>
</gene>
<dbReference type="EMBL" id="JAGIQL010000020">
    <property type="protein sequence ID" value="MBP0457393.1"/>
    <property type="molecule type" value="Genomic_DNA"/>
</dbReference>
<dbReference type="InterPro" id="IPR015366">
    <property type="entry name" value="S53_propep"/>
</dbReference>
<reference evidence="2" key="1">
    <citation type="submission" date="2021-03" db="EMBL/GenBank/DDBJ databases">
        <title>Whole genome sequence of Streptomyces bomunensis MMS17-BM035.</title>
        <authorList>
            <person name="Lee J.H."/>
        </authorList>
    </citation>
    <scope>NUCLEOTIDE SEQUENCE</scope>
    <source>
        <strain evidence="2">MMS17-BM035</strain>
    </source>
</reference>
<evidence type="ECO:0000259" key="1">
    <source>
        <dbReference type="Pfam" id="PF09286"/>
    </source>
</evidence>
<organism evidence="2 3">
    <name type="scientific">Streptomyces montanisoli</name>
    <dbReference type="NCBI Taxonomy" id="2798581"/>
    <lineage>
        <taxon>Bacteria</taxon>
        <taxon>Bacillati</taxon>
        <taxon>Actinomycetota</taxon>
        <taxon>Actinomycetes</taxon>
        <taxon>Kitasatosporales</taxon>
        <taxon>Streptomycetaceae</taxon>
        <taxon>Streptomyces</taxon>
    </lineage>
</organism>
<dbReference type="SUPFAM" id="SSF54897">
    <property type="entry name" value="Protease propeptides/inhibitors"/>
    <property type="match status" value="1"/>
</dbReference>
<sequence>MTSLPLPGSFRDDVPWTERLGPLAADERVDFVVVLRRRAALPRELVEGTGTVTREALAARFGADPRDVSRVRRVVEAAGLAVEEVHEGSRRMRVSGRADAVGALLGTELSA</sequence>
<dbReference type="RefSeq" id="WP_372449197.1">
    <property type="nucleotide sequence ID" value="NZ_JAGIQL010000020.1"/>
</dbReference>
<name>A0A940MAJ5_9ACTN</name>
<dbReference type="GO" id="GO:0008236">
    <property type="term" value="F:serine-type peptidase activity"/>
    <property type="evidence" value="ECO:0007669"/>
    <property type="project" value="InterPro"/>
</dbReference>
<feature type="domain" description="Peptidase S53 activation" evidence="1">
    <location>
        <begin position="52"/>
        <end position="110"/>
    </location>
</feature>
<proteinExistence type="predicted"/>
<feature type="non-terminal residue" evidence="2">
    <location>
        <position position="111"/>
    </location>
</feature>
<dbReference type="AlphaFoldDB" id="A0A940MAJ5"/>
<protein>
    <submittedName>
        <fullName evidence="2">Peptidase S53</fullName>
    </submittedName>
</protein>
<dbReference type="Proteomes" id="UP000670475">
    <property type="component" value="Unassembled WGS sequence"/>
</dbReference>
<evidence type="ECO:0000313" key="3">
    <source>
        <dbReference type="Proteomes" id="UP000670475"/>
    </source>
</evidence>
<accession>A0A940MAJ5</accession>
<comment type="caution">
    <text evidence="2">The sequence shown here is derived from an EMBL/GenBank/DDBJ whole genome shotgun (WGS) entry which is preliminary data.</text>
</comment>
<dbReference type="Pfam" id="PF09286">
    <property type="entry name" value="Pro-kuma_activ"/>
    <property type="match status" value="1"/>
</dbReference>
<evidence type="ECO:0000313" key="2">
    <source>
        <dbReference type="EMBL" id="MBP0457393.1"/>
    </source>
</evidence>
<keyword evidence="3" id="KW-1185">Reference proteome</keyword>